<organism evidence="3 4">
    <name type="scientific">Streptomyces lavendulae subsp. lavendulae</name>
    <dbReference type="NCBI Taxonomy" id="58340"/>
    <lineage>
        <taxon>Bacteria</taxon>
        <taxon>Bacillati</taxon>
        <taxon>Actinomycetota</taxon>
        <taxon>Actinomycetes</taxon>
        <taxon>Kitasatosporales</taxon>
        <taxon>Streptomycetaceae</taxon>
        <taxon>Streptomyces</taxon>
    </lineage>
</organism>
<dbReference type="Pfam" id="PF02016">
    <property type="entry name" value="Peptidase_S66"/>
    <property type="match status" value="1"/>
</dbReference>
<proteinExistence type="inferred from homology"/>
<evidence type="ECO:0000256" key="2">
    <source>
        <dbReference type="ARBA" id="ARBA00022801"/>
    </source>
</evidence>
<dbReference type="InterPro" id="IPR029062">
    <property type="entry name" value="Class_I_gatase-like"/>
</dbReference>
<accession>A0A2K8PSN8</accession>
<dbReference type="Proteomes" id="UP000231791">
    <property type="component" value="Chromosome"/>
</dbReference>
<sequence>MHEIIYPPKLVPGDRVAILSPSAGLPEIFPAPYELGLRRLAKDFGLVPVEYATTRRMGASPQDRAADVNAAFADPSVKAVFSSIGGDDQIRVLPHLDRELIRANPKPFFGYSDNTNLHLFLWNLGIVTYYGGSVMVQLGWPQAMDPETEGSLRAALFTSGPRPVTAPDRIGAAIGDWADPATLAREPDMEPAAPWTWHNATSKVEGPTWGGNLEVLSWLLMAGAEIRPPEAYEGCVLLLETSEEMPSATEVYRVLRSMGERGLLERFGALLMGRPQAWFFDRQFTAEQRAAYRKEQQEAVCRALAEYAPDLMAVFDVDFGHTNPQVVLPFGGAVTVDGPARRITATY</sequence>
<dbReference type="OrthoDB" id="9807329at2"/>
<dbReference type="SUPFAM" id="SSF52317">
    <property type="entry name" value="Class I glutamine amidotransferase-like"/>
    <property type="match status" value="1"/>
</dbReference>
<dbReference type="GeneID" id="49388324"/>
<gene>
    <name evidence="3" type="primary">mccF</name>
    <name evidence="3" type="ORF">SLAV_36825</name>
</gene>
<dbReference type="EMBL" id="CP024985">
    <property type="protein sequence ID" value="ATZ29130.1"/>
    <property type="molecule type" value="Genomic_DNA"/>
</dbReference>
<dbReference type="CDD" id="cd07062">
    <property type="entry name" value="Peptidase_S66_mccF_like"/>
    <property type="match status" value="1"/>
</dbReference>
<keyword evidence="4" id="KW-1185">Reference proteome</keyword>
<name>A0A2K8PSN8_STRLA</name>
<dbReference type="InterPro" id="IPR040449">
    <property type="entry name" value="Peptidase_S66_N"/>
</dbReference>
<dbReference type="KEGG" id="slx:SLAV_36825"/>
<dbReference type="Pfam" id="PF17676">
    <property type="entry name" value="Peptidase_S66C"/>
    <property type="match status" value="1"/>
</dbReference>
<evidence type="ECO:0000256" key="1">
    <source>
        <dbReference type="ARBA" id="ARBA00010233"/>
    </source>
</evidence>
<dbReference type="Gene3D" id="3.40.50.10740">
    <property type="entry name" value="Class I glutamine amidotransferase-like"/>
    <property type="match status" value="1"/>
</dbReference>
<dbReference type="InterPro" id="IPR040921">
    <property type="entry name" value="Peptidase_S66C"/>
</dbReference>
<dbReference type="PANTHER" id="PTHR30237:SF4">
    <property type="entry name" value="LD-CARBOXYPEPTIDASE C-TERMINAL DOMAIN-CONTAINING PROTEIN"/>
    <property type="match status" value="1"/>
</dbReference>
<evidence type="ECO:0000313" key="3">
    <source>
        <dbReference type="EMBL" id="ATZ29130.1"/>
    </source>
</evidence>
<protein>
    <submittedName>
        <fullName evidence="3">Microcin C7 self-immunity protein MccF</fullName>
    </submittedName>
</protein>
<dbReference type="InterPro" id="IPR003507">
    <property type="entry name" value="S66_fam"/>
</dbReference>
<reference evidence="3 4" key="1">
    <citation type="submission" date="2017-11" db="EMBL/GenBank/DDBJ databases">
        <title>Complete genome sequence of Streptomyces lavendulae subsp. lavendulae CCM 3239 (formerly 'Streptomyces aureofaciens CCM 3239'), the producer of the angucycline-type antibiotic auricin.</title>
        <authorList>
            <person name="Busche T."/>
            <person name="Novakova R."/>
            <person name="Al'Dilaimi A."/>
            <person name="Homerova D."/>
            <person name="Feckova L."/>
            <person name="Rezuchova B."/>
            <person name="Mingyar E."/>
            <person name="Csolleiova D."/>
            <person name="Bekeova C."/>
            <person name="Winkler A."/>
            <person name="Sevcikova B."/>
            <person name="Kalinowski J."/>
            <person name="Kormanec J."/>
            <person name="Ruckert C."/>
        </authorList>
    </citation>
    <scope>NUCLEOTIDE SEQUENCE [LARGE SCALE GENOMIC DNA]</scope>
    <source>
        <strain evidence="3 4">CCM 3239</strain>
    </source>
</reference>
<dbReference type="GO" id="GO:0016787">
    <property type="term" value="F:hydrolase activity"/>
    <property type="evidence" value="ECO:0007669"/>
    <property type="project" value="UniProtKB-KW"/>
</dbReference>
<keyword evidence="2" id="KW-0378">Hydrolase</keyword>
<dbReference type="SUPFAM" id="SSF141986">
    <property type="entry name" value="LD-carboxypeptidase A C-terminal domain-like"/>
    <property type="match status" value="1"/>
</dbReference>
<dbReference type="Gene3D" id="3.50.30.60">
    <property type="entry name" value="LD-carboxypeptidase A C-terminal domain-like"/>
    <property type="match status" value="1"/>
</dbReference>
<dbReference type="PANTHER" id="PTHR30237">
    <property type="entry name" value="MURAMOYLTETRAPEPTIDE CARBOXYPEPTIDASE"/>
    <property type="match status" value="1"/>
</dbReference>
<evidence type="ECO:0000313" key="4">
    <source>
        <dbReference type="Proteomes" id="UP000231791"/>
    </source>
</evidence>
<dbReference type="InterPro" id="IPR027478">
    <property type="entry name" value="LdcA_N"/>
</dbReference>
<dbReference type="AlphaFoldDB" id="A0A2K8PSN8"/>
<comment type="similarity">
    <text evidence="1">Belongs to the peptidase S66 family.</text>
</comment>
<dbReference type="InterPro" id="IPR027461">
    <property type="entry name" value="Carboxypeptidase_A_C_sf"/>
</dbReference>
<dbReference type="RefSeq" id="WP_030227926.1">
    <property type="nucleotide sequence ID" value="NZ_BSRP01000096.1"/>
</dbReference>